<evidence type="ECO:0000256" key="1">
    <source>
        <dbReference type="ARBA" id="ARBA00005622"/>
    </source>
</evidence>
<dbReference type="EMBL" id="CAAJGR010000132">
    <property type="protein sequence ID" value="VHO05628.1"/>
    <property type="molecule type" value="Genomic_DNA"/>
</dbReference>
<evidence type="ECO:0000256" key="2">
    <source>
        <dbReference type="ARBA" id="ARBA00022801"/>
    </source>
</evidence>
<dbReference type="GO" id="GO:0016788">
    <property type="term" value="F:hydrolase activity, acting on ester bonds"/>
    <property type="evidence" value="ECO:0007669"/>
    <property type="project" value="TreeGrafter"/>
</dbReference>
<dbReference type="InterPro" id="IPR029058">
    <property type="entry name" value="AB_hydrolase_fold"/>
</dbReference>
<sequence length="303" mass="33097">MNIEGLNVCCVRVGMLRQKLPLHSMVKQMKLLLAALLVFCAEANATAAYEIPRSAVIELKEQSSGRVYPLFIQLPASYAKQPDKVYPVIYLTDAHYSFPLVTGATRFPMNSGVMQQAIIVAVSYEQGSKGVGSRIRDYTPSKAKAWRQETGNASGHMAFIRDTVFPFIEQNYRASATNRTFVGNSLGGLFGAYILFTEPALFANYILGSPSVWFDSNMILAASVVKPKAAIRVYISVGEYETPAYGEGQDMLAGAKQLTDKILALDSGNIDLRFSVVPGASHATAFPTTAIQGLDWIYGIKKQ</sequence>
<name>A0A486XSS8_9GAMM</name>
<reference evidence="3" key="1">
    <citation type="submission" date="2019-04" db="EMBL/GenBank/DDBJ databases">
        <authorList>
            <person name="Brambilla D."/>
        </authorList>
    </citation>
    <scope>NUCLEOTIDE SEQUENCE</scope>
    <source>
        <strain evidence="3">BAL1</strain>
    </source>
</reference>
<protein>
    <submittedName>
        <fullName evidence="3">IroE protein</fullName>
    </submittedName>
</protein>
<proteinExistence type="inferred from homology"/>
<dbReference type="InterPro" id="IPR052558">
    <property type="entry name" value="Siderophore_Hydrolase_D"/>
</dbReference>
<dbReference type="AlphaFoldDB" id="A0A486XSS8"/>
<accession>A0A486XSS8</accession>
<dbReference type="PANTHER" id="PTHR40841:SF2">
    <property type="entry name" value="SIDEROPHORE-DEGRADING ESTERASE (EUROFUNG)"/>
    <property type="match status" value="1"/>
</dbReference>
<gene>
    <name evidence="3" type="ORF">BAL341_2712</name>
</gene>
<organism evidence="3">
    <name type="scientific">Rheinheimera sp. BAL341</name>
    <dbReference type="NCBI Taxonomy" id="1708203"/>
    <lineage>
        <taxon>Bacteria</taxon>
        <taxon>Pseudomonadati</taxon>
        <taxon>Pseudomonadota</taxon>
        <taxon>Gammaproteobacteria</taxon>
        <taxon>Chromatiales</taxon>
        <taxon>Chromatiaceae</taxon>
        <taxon>Rheinheimera</taxon>
    </lineage>
</organism>
<dbReference type="SUPFAM" id="SSF53474">
    <property type="entry name" value="alpha/beta-Hydrolases"/>
    <property type="match status" value="1"/>
</dbReference>
<comment type="similarity">
    <text evidence="1">Belongs to the esterase D family.</text>
</comment>
<dbReference type="Gene3D" id="3.40.50.1820">
    <property type="entry name" value="alpha/beta hydrolase"/>
    <property type="match status" value="1"/>
</dbReference>
<dbReference type="InterPro" id="IPR000801">
    <property type="entry name" value="Esterase-like"/>
</dbReference>
<keyword evidence="2" id="KW-0378">Hydrolase</keyword>
<dbReference type="Pfam" id="PF00756">
    <property type="entry name" value="Esterase"/>
    <property type="match status" value="1"/>
</dbReference>
<evidence type="ECO:0000313" key="3">
    <source>
        <dbReference type="EMBL" id="VHO05628.1"/>
    </source>
</evidence>
<dbReference type="PANTHER" id="PTHR40841">
    <property type="entry name" value="SIDEROPHORE TRIACETYLFUSARININE C ESTERASE"/>
    <property type="match status" value="1"/>
</dbReference>